<dbReference type="CDD" id="cd09620">
    <property type="entry name" value="CBM9_like_3"/>
    <property type="match status" value="1"/>
</dbReference>
<feature type="domain" description="Carbohydrate-binding" evidence="1">
    <location>
        <begin position="21"/>
        <end position="191"/>
    </location>
</feature>
<gene>
    <name evidence="2" type="ORF">J2736_004462</name>
</gene>
<evidence type="ECO:0000259" key="1">
    <source>
        <dbReference type="Pfam" id="PF06452"/>
    </source>
</evidence>
<keyword evidence="3" id="KW-1185">Reference proteome</keyword>
<reference evidence="2 3" key="1">
    <citation type="submission" date="2023-07" db="EMBL/GenBank/DDBJ databases">
        <title>Sorghum-associated microbial communities from plants grown in Nebraska, USA.</title>
        <authorList>
            <person name="Schachtman D."/>
        </authorList>
    </citation>
    <scope>NUCLEOTIDE SEQUENCE [LARGE SCALE GENOMIC DNA]</scope>
    <source>
        <strain evidence="2 3">CC258</strain>
    </source>
</reference>
<dbReference type="EMBL" id="JAVDSB010000009">
    <property type="protein sequence ID" value="MDR6553255.1"/>
    <property type="molecule type" value="Genomic_DNA"/>
</dbReference>
<dbReference type="SUPFAM" id="SSF49344">
    <property type="entry name" value="CBD9-like"/>
    <property type="match status" value="1"/>
</dbReference>
<name>A0ABU1P0K9_9BACL</name>
<sequence length="195" mass="22563">MENVRQWDWPSSPVGYLRDVVTAEAPRLETRFRACWTKEALHIRYECQDDHIVATMTSRDDSLYEEDVVEVFIDPFGGGTTYYEFEISPRGVLFDALIHNSLQGKIDVDRSWTANGFQAKVTPGTEEGWLIYEAEIPFADLEDVGVPEPGTVWHWNVFRIDDDREGVRHYSAWSPTGKVNFHISQQFKELVFVKE</sequence>
<dbReference type="Pfam" id="PF06452">
    <property type="entry name" value="CBM9_1"/>
    <property type="match status" value="1"/>
</dbReference>
<dbReference type="InterPro" id="IPR010502">
    <property type="entry name" value="Carb-bd_dom_fam9"/>
</dbReference>
<dbReference type="Gene3D" id="2.60.40.1190">
    <property type="match status" value="1"/>
</dbReference>
<comment type="caution">
    <text evidence="2">The sequence shown here is derived from an EMBL/GenBank/DDBJ whole genome shotgun (WGS) entry which is preliminary data.</text>
</comment>
<evidence type="ECO:0000313" key="2">
    <source>
        <dbReference type="EMBL" id="MDR6553255.1"/>
    </source>
</evidence>
<protein>
    <recommendedName>
        <fullName evidence="1">Carbohydrate-binding domain-containing protein</fullName>
    </recommendedName>
</protein>
<dbReference type="Proteomes" id="UP001267290">
    <property type="component" value="Unassembled WGS sequence"/>
</dbReference>
<proteinExistence type="predicted"/>
<accession>A0ABU1P0K9</accession>
<evidence type="ECO:0000313" key="3">
    <source>
        <dbReference type="Proteomes" id="UP001267290"/>
    </source>
</evidence>
<organism evidence="2 3">
    <name type="scientific">Paenibacillus qinlingensis</name>
    <dbReference type="NCBI Taxonomy" id="1837343"/>
    <lineage>
        <taxon>Bacteria</taxon>
        <taxon>Bacillati</taxon>
        <taxon>Bacillota</taxon>
        <taxon>Bacilli</taxon>
        <taxon>Bacillales</taxon>
        <taxon>Paenibacillaceae</taxon>
        <taxon>Paenibacillus</taxon>
    </lineage>
</organism>